<gene>
    <name evidence="2" type="ORF">SPAR10_1126</name>
</gene>
<dbReference type="PATRIC" id="fig|1159208.3.peg.1062"/>
<comment type="caution">
    <text evidence="2">The sequence shown here is derived from an EMBL/GenBank/DDBJ whole genome shotgun (WGS) entry which is preliminary data.</text>
</comment>
<proteinExistence type="predicted"/>
<keyword evidence="1" id="KW-1133">Transmembrane helix</keyword>
<accession>J1GXQ6</accession>
<protein>
    <submittedName>
        <fullName evidence="2">Uncharacterized protein</fullName>
    </submittedName>
</protein>
<organism evidence="2 3">
    <name type="scientific">Streptococcus infantis SPAR10</name>
    <dbReference type="NCBI Taxonomy" id="1159208"/>
    <lineage>
        <taxon>Bacteria</taxon>
        <taxon>Bacillati</taxon>
        <taxon>Bacillota</taxon>
        <taxon>Bacilli</taxon>
        <taxon>Lactobacillales</taxon>
        <taxon>Streptococcaceae</taxon>
        <taxon>Streptococcus</taxon>
    </lineage>
</organism>
<feature type="transmembrane region" description="Helical" evidence="1">
    <location>
        <begin position="70"/>
        <end position="89"/>
    </location>
</feature>
<dbReference type="EMBL" id="ALCH01000004">
    <property type="protein sequence ID" value="EJG87553.1"/>
    <property type="molecule type" value="Genomic_DNA"/>
</dbReference>
<evidence type="ECO:0000256" key="1">
    <source>
        <dbReference type="SAM" id="Phobius"/>
    </source>
</evidence>
<evidence type="ECO:0000313" key="3">
    <source>
        <dbReference type="Proteomes" id="UP000010312"/>
    </source>
</evidence>
<keyword evidence="1" id="KW-0472">Membrane</keyword>
<feature type="transmembrane region" description="Helical" evidence="1">
    <location>
        <begin position="109"/>
        <end position="128"/>
    </location>
</feature>
<dbReference type="AlphaFoldDB" id="J1GXQ6"/>
<dbReference type="Proteomes" id="UP000010312">
    <property type="component" value="Unassembled WGS sequence"/>
</dbReference>
<sequence>MGCKSYKFTNHRFDEFCKTPPLTKVLNSSNNCVSEISILCFPALNLANSFPFENNIAHCPGLTINVEPDLISVLGCLQASIFLVFSPSYRITSNIFKAMVSPFIVSKNYNQSNLIFLLILIFILYNLVIKKATQIIKGYIKQIET</sequence>
<evidence type="ECO:0000313" key="2">
    <source>
        <dbReference type="EMBL" id="EJG87553.1"/>
    </source>
</evidence>
<name>J1GXQ6_9STRE</name>
<keyword evidence="1" id="KW-0812">Transmembrane</keyword>
<reference evidence="2 3" key="1">
    <citation type="submission" date="2012-05" db="EMBL/GenBank/DDBJ databases">
        <title>Genomic Sequence of Streptococcus mitis SPAR10.</title>
        <authorList>
            <person name="Chancey S."/>
            <person name="Kumar N."/>
            <person name="Sengamalay N."/>
            <person name="Matthews C."/>
            <person name="Hine E."/>
            <person name="Pallavajjal A."/>
            <person name="Abolude O."/>
            <person name="Daugherty S.C."/>
            <person name="Parankush S.P."/>
            <person name="Sadzewicz L."/>
            <person name="Tallon L.J."/>
            <person name="Farley M.M."/>
            <person name="Baughman W."/>
            <person name="McGee L."/>
            <person name="Stephens D.S."/>
            <person name="Tettelin H."/>
        </authorList>
    </citation>
    <scope>NUCLEOTIDE SEQUENCE [LARGE SCALE GENOMIC DNA]</scope>
    <source>
        <strain evidence="2 3">SPAR10</strain>
    </source>
</reference>